<name>A0AA36CPE3_9BILA</name>
<dbReference type="InterPro" id="IPR018119">
    <property type="entry name" value="Strictosidine_synth_cons-reg"/>
</dbReference>
<reference evidence="6" key="1">
    <citation type="submission" date="2023-06" db="EMBL/GenBank/DDBJ databases">
        <authorList>
            <person name="Delattre M."/>
        </authorList>
    </citation>
    <scope>NUCLEOTIDE SEQUENCE</scope>
    <source>
        <strain evidence="6">AF72</strain>
    </source>
</reference>
<dbReference type="Proteomes" id="UP001177023">
    <property type="component" value="Unassembled WGS sequence"/>
</dbReference>
<dbReference type="Pfam" id="PF03088">
    <property type="entry name" value="Str_synth"/>
    <property type="match status" value="1"/>
</dbReference>
<feature type="signal peptide" evidence="4">
    <location>
        <begin position="1"/>
        <end position="17"/>
    </location>
</feature>
<keyword evidence="2" id="KW-0597">Phosphoprotein</keyword>
<dbReference type="InterPro" id="IPR011042">
    <property type="entry name" value="6-blade_b-propeller_TolB-like"/>
</dbReference>
<proteinExistence type="inferred from homology"/>
<comment type="caution">
    <text evidence="6">The sequence shown here is derived from an EMBL/GenBank/DDBJ whole genome shotgun (WGS) entry which is preliminary data.</text>
</comment>
<evidence type="ECO:0000256" key="4">
    <source>
        <dbReference type="SAM" id="SignalP"/>
    </source>
</evidence>
<evidence type="ECO:0000256" key="1">
    <source>
        <dbReference type="ARBA" id="ARBA00009191"/>
    </source>
</evidence>
<keyword evidence="7" id="KW-1185">Reference proteome</keyword>
<evidence type="ECO:0000259" key="5">
    <source>
        <dbReference type="Pfam" id="PF03088"/>
    </source>
</evidence>
<evidence type="ECO:0000313" key="7">
    <source>
        <dbReference type="Proteomes" id="UP001177023"/>
    </source>
</evidence>
<dbReference type="SUPFAM" id="SSF63829">
    <property type="entry name" value="Calcium-dependent phosphotriesterase"/>
    <property type="match status" value="1"/>
</dbReference>
<evidence type="ECO:0000256" key="3">
    <source>
        <dbReference type="ARBA" id="ARBA00023180"/>
    </source>
</evidence>
<dbReference type="PANTHER" id="PTHR10426">
    <property type="entry name" value="STRICTOSIDINE SYNTHASE-RELATED"/>
    <property type="match status" value="1"/>
</dbReference>
<keyword evidence="4" id="KW-0732">Signal</keyword>
<dbReference type="GO" id="GO:0012505">
    <property type="term" value="C:endomembrane system"/>
    <property type="evidence" value="ECO:0007669"/>
    <property type="project" value="TreeGrafter"/>
</dbReference>
<accession>A0AA36CPE3</accession>
<dbReference type="Gene3D" id="2.120.10.30">
    <property type="entry name" value="TolB, C-terminal domain"/>
    <property type="match status" value="1"/>
</dbReference>
<feature type="chain" id="PRO_5041226040" description="Strictosidine synthase conserved region domain-containing protein" evidence="4">
    <location>
        <begin position="18"/>
        <end position="385"/>
    </location>
</feature>
<gene>
    <name evidence="6" type="ORF">MSPICULIGERA_LOCUS10748</name>
</gene>
<evidence type="ECO:0000313" key="6">
    <source>
        <dbReference type="EMBL" id="CAJ0572360.1"/>
    </source>
</evidence>
<protein>
    <recommendedName>
        <fullName evidence="5">Strictosidine synthase conserved region domain-containing protein</fullName>
    </recommendedName>
</protein>
<feature type="non-terminal residue" evidence="6">
    <location>
        <position position="1"/>
    </location>
</feature>
<feature type="domain" description="Strictosidine synthase conserved region" evidence="5">
    <location>
        <begin position="170"/>
        <end position="253"/>
    </location>
</feature>
<keyword evidence="3" id="KW-0325">Glycoprotein</keyword>
<dbReference type="GO" id="GO:0016787">
    <property type="term" value="F:hydrolase activity"/>
    <property type="evidence" value="ECO:0007669"/>
    <property type="project" value="TreeGrafter"/>
</dbReference>
<dbReference type="Pfam" id="PF20067">
    <property type="entry name" value="SSL_N"/>
    <property type="match status" value="1"/>
</dbReference>
<dbReference type="AlphaFoldDB" id="A0AA36CPE3"/>
<organism evidence="6 7">
    <name type="scientific">Mesorhabditis spiculigera</name>
    <dbReference type="NCBI Taxonomy" id="96644"/>
    <lineage>
        <taxon>Eukaryota</taxon>
        <taxon>Metazoa</taxon>
        <taxon>Ecdysozoa</taxon>
        <taxon>Nematoda</taxon>
        <taxon>Chromadorea</taxon>
        <taxon>Rhabditida</taxon>
        <taxon>Rhabditina</taxon>
        <taxon>Rhabditomorpha</taxon>
        <taxon>Rhabditoidea</taxon>
        <taxon>Rhabditidae</taxon>
        <taxon>Mesorhabditinae</taxon>
        <taxon>Mesorhabditis</taxon>
    </lineage>
</organism>
<evidence type="ECO:0000256" key="2">
    <source>
        <dbReference type="ARBA" id="ARBA00022553"/>
    </source>
</evidence>
<dbReference type="PANTHER" id="PTHR10426:SF88">
    <property type="entry name" value="ADIPOCYTE PLASMA MEMBRANE-ASSOCIATED PROTEIN HEMOMUCIN-RELATED"/>
    <property type="match status" value="1"/>
</dbReference>
<sequence>MAISGLFKLGLLGVLLSTIPVYYRYQDAENIQCRPIELKVPPALNGKLAPNDKLSKVEHVLEDRLDGPESLAAIGETLYTGLYDGRVVKIVDGRIVSEIKLTKAKDCGNYDNEPKCGRPLGIRRKGLTGEKFLVIDAYRGIEEVDFADGSHRLIFKAQTLVGGKASRFLNDLDFLNDDEIVVTDTSTTYGRREFMYPIIQHRDDGRLFMLNLKTGQSKVLANNLVFANGVQVLPDKTAVLVAELGAARILKVTIGDTPRVEVWADNLPGLPDNIRLEGDHIWVGLSLLRYEGAESLLDKLAPYPWLRQLILDIVPSKLWLSLVPLTRPPHSMVLKMDLKGNIVSTLQDPKGTKLGSISEVLETEKFLYFGSFDAPYIGRLDKKNL</sequence>
<comment type="similarity">
    <text evidence="1">Belongs to the strictosidine synthase family.</text>
</comment>
<dbReference type="EMBL" id="CATQJA010002596">
    <property type="protein sequence ID" value="CAJ0572360.1"/>
    <property type="molecule type" value="Genomic_DNA"/>
</dbReference>